<evidence type="ECO:0000256" key="8">
    <source>
        <dbReference type="ARBA" id="ARBA00083109"/>
    </source>
</evidence>
<keyword evidence="3" id="KW-0689">Ribosomal protein</keyword>
<organism evidence="9 10">
    <name type="scientific">Acanthosepion pharaonis</name>
    <name type="common">Pharaoh cuttlefish</name>
    <name type="synonym">Sepia pharaonis</name>
    <dbReference type="NCBI Taxonomy" id="158019"/>
    <lineage>
        <taxon>Eukaryota</taxon>
        <taxon>Metazoa</taxon>
        <taxon>Spiralia</taxon>
        <taxon>Lophotrochozoa</taxon>
        <taxon>Mollusca</taxon>
        <taxon>Cephalopoda</taxon>
        <taxon>Coleoidea</taxon>
        <taxon>Decapodiformes</taxon>
        <taxon>Sepiida</taxon>
        <taxon>Sepiina</taxon>
        <taxon>Sepiidae</taxon>
        <taxon>Acanthosepion</taxon>
    </lineage>
</organism>
<dbReference type="PANTHER" id="PTHR12534">
    <property type="entry name" value="30S RIBOSOMAL PROTEIN S2 PROKARYOTIC AND ORGANELLAR"/>
    <property type="match status" value="1"/>
</dbReference>
<dbReference type="Pfam" id="PF00318">
    <property type="entry name" value="Ribosomal_S2"/>
    <property type="match status" value="1"/>
</dbReference>
<dbReference type="GO" id="GO:0006412">
    <property type="term" value="P:translation"/>
    <property type="evidence" value="ECO:0007669"/>
    <property type="project" value="InterPro"/>
</dbReference>
<dbReference type="CDD" id="cd01425">
    <property type="entry name" value="RPS2"/>
    <property type="match status" value="1"/>
</dbReference>
<dbReference type="AlphaFoldDB" id="A0A812DYB5"/>
<reference evidence="9" key="1">
    <citation type="submission" date="2021-01" db="EMBL/GenBank/DDBJ databases">
        <authorList>
            <person name="Li R."/>
            <person name="Bekaert M."/>
        </authorList>
    </citation>
    <scope>NUCLEOTIDE SEQUENCE</scope>
    <source>
        <strain evidence="9">Farmed</strain>
    </source>
</reference>
<evidence type="ECO:0000256" key="1">
    <source>
        <dbReference type="ARBA" id="ARBA00004173"/>
    </source>
</evidence>
<dbReference type="FunFam" id="3.40.50.10490:FF:000026">
    <property type="entry name" value="28S ribosomal protein S2, mitochondrial"/>
    <property type="match status" value="1"/>
</dbReference>
<dbReference type="OrthoDB" id="2320368at2759"/>
<keyword evidence="5" id="KW-0687">Ribonucleoprotein</keyword>
<evidence type="ECO:0000256" key="7">
    <source>
        <dbReference type="ARBA" id="ARBA00071390"/>
    </source>
</evidence>
<keyword evidence="10" id="KW-1185">Reference proteome</keyword>
<dbReference type="PANTHER" id="PTHR12534:SF0">
    <property type="entry name" value="SMALL RIBOSOMAL SUBUNIT PROTEIN US2M"/>
    <property type="match status" value="1"/>
</dbReference>
<protein>
    <recommendedName>
        <fullName evidence="7">Small ribosomal subunit protein uS2m</fullName>
    </recommendedName>
    <alternativeName>
        <fullName evidence="8">28S ribosomal protein S2, mitochondrial</fullName>
    </alternativeName>
</protein>
<comment type="similarity">
    <text evidence="2">Belongs to the universal ribosomal protein uS2 family.</text>
</comment>
<accession>A0A812DYB5</accession>
<dbReference type="InterPro" id="IPR005706">
    <property type="entry name" value="Ribosomal_uS2_bac/mit/plastid"/>
</dbReference>
<dbReference type="PRINTS" id="PR00395">
    <property type="entry name" value="RIBOSOMALS2"/>
</dbReference>
<comment type="caution">
    <text evidence="9">The sequence shown here is derived from an EMBL/GenBank/DDBJ whole genome shotgun (WGS) entry which is preliminary data.</text>
</comment>
<evidence type="ECO:0000313" key="10">
    <source>
        <dbReference type="Proteomes" id="UP000597762"/>
    </source>
</evidence>
<evidence type="ECO:0000256" key="2">
    <source>
        <dbReference type="ARBA" id="ARBA00006242"/>
    </source>
</evidence>
<dbReference type="SUPFAM" id="SSF52313">
    <property type="entry name" value="Ribosomal protein S2"/>
    <property type="match status" value="1"/>
</dbReference>
<sequence length="274" mass="31525">MANRLIRMNLLRQFFSSLPQWQKIPCHVPRPVLQARLLHHNQQLYSQSVIPAPENDVSTESLDLEQASLAHHDYFNVRNLINLKQLFTNRVHFGHKKGVRNPFMVPYIYGNRLDVDIIDLDQTLPLFKDALNFAAHIAYRKGIILFMSRNQQMMLRIEKTAEECGEYANCRYWAGGVFTNSSVMFGSVTRLPDLIIFISTLNNIFESHTAVRDAAKMCIPTIGIVDTNADPRLITYPIPGNDDSPVAIELYLRLFKRAILIGKNRRKKDEESLE</sequence>
<proteinExistence type="inferred from homology"/>
<dbReference type="GO" id="GO:0005763">
    <property type="term" value="C:mitochondrial small ribosomal subunit"/>
    <property type="evidence" value="ECO:0007669"/>
    <property type="project" value="UniProtKB-ARBA"/>
</dbReference>
<dbReference type="HAMAP" id="MF_00291_B">
    <property type="entry name" value="Ribosomal_uS2_B"/>
    <property type="match status" value="1"/>
</dbReference>
<comment type="function">
    <text evidence="6">Required for mitoribosome formation and stability, and mitochondrial translation.</text>
</comment>
<evidence type="ECO:0000256" key="6">
    <source>
        <dbReference type="ARBA" id="ARBA00059792"/>
    </source>
</evidence>
<dbReference type="NCBIfam" id="TIGR01011">
    <property type="entry name" value="rpsB_bact"/>
    <property type="match status" value="1"/>
</dbReference>
<evidence type="ECO:0000256" key="3">
    <source>
        <dbReference type="ARBA" id="ARBA00022980"/>
    </source>
</evidence>
<gene>
    <name evidence="9" type="ORF">SPHA_62144</name>
</gene>
<dbReference type="Proteomes" id="UP000597762">
    <property type="component" value="Unassembled WGS sequence"/>
</dbReference>
<evidence type="ECO:0000256" key="4">
    <source>
        <dbReference type="ARBA" id="ARBA00023128"/>
    </source>
</evidence>
<evidence type="ECO:0000256" key="5">
    <source>
        <dbReference type="ARBA" id="ARBA00023274"/>
    </source>
</evidence>
<dbReference type="GO" id="GO:0003735">
    <property type="term" value="F:structural constituent of ribosome"/>
    <property type="evidence" value="ECO:0007669"/>
    <property type="project" value="InterPro"/>
</dbReference>
<evidence type="ECO:0000313" key="9">
    <source>
        <dbReference type="EMBL" id="CAE1310586.1"/>
    </source>
</evidence>
<comment type="subcellular location">
    <subcellularLocation>
        <location evidence="1">Mitochondrion</location>
    </subcellularLocation>
</comment>
<name>A0A812DYB5_ACAPH</name>
<keyword evidence="4" id="KW-0496">Mitochondrion</keyword>
<dbReference type="GO" id="GO:0005743">
    <property type="term" value="C:mitochondrial inner membrane"/>
    <property type="evidence" value="ECO:0007669"/>
    <property type="project" value="UniProtKB-ARBA"/>
</dbReference>
<dbReference type="Gene3D" id="3.40.50.10490">
    <property type="entry name" value="Glucose-6-phosphate isomerase like protein, domain 1"/>
    <property type="match status" value="1"/>
</dbReference>
<dbReference type="InterPro" id="IPR001865">
    <property type="entry name" value="Ribosomal_uS2"/>
</dbReference>
<dbReference type="EMBL" id="CAHIKZ030004414">
    <property type="protein sequence ID" value="CAE1310586.1"/>
    <property type="molecule type" value="Genomic_DNA"/>
</dbReference>
<dbReference type="InterPro" id="IPR023591">
    <property type="entry name" value="Ribosomal_uS2_flav_dom_sf"/>
</dbReference>